<protein>
    <submittedName>
        <fullName evidence="2">NAD(P)/FAD-dependent oxidoreductase</fullName>
    </submittedName>
</protein>
<dbReference type="Gene3D" id="3.50.50.60">
    <property type="entry name" value="FAD/NAD(P)-binding domain"/>
    <property type="match status" value="1"/>
</dbReference>
<dbReference type="InterPro" id="IPR050407">
    <property type="entry name" value="Geranylgeranyl_reductase"/>
</dbReference>
<feature type="region of interest" description="Disordered" evidence="1">
    <location>
        <begin position="396"/>
        <end position="419"/>
    </location>
</feature>
<accession>A0ABU4VI51</accession>
<organism evidence="2 3">
    <name type="scientific">Patulibacter brassicae</name>
    <dbReference type="NCBI Taxonomy" id="1705717"/>
    <lineage>
        <taxon>Bacteria</taxon>
        <taxon>Bacillati</taxon>
        <taxon>Actinomycetota</taxon>
        <taxon>Thermoleophilia</taxon>
        <taxon>Solirubrobacterales</taxon>
        <taxon>Patulibacteraceae</taxon>
        <taxon>Patulibacter</taxon>
    </lineage>
</organism>
<dbReference type="Proteomes" id="UP001277761">
    <property type="component" value="Unassembled WGS sequence"/>
</dbReference>
<reference evidence="2 3" key="1">
    <citation type="submission" date="2023-11" db="EMBL/GenBank/DDBJ databases">
        <authorList>
            <person name="Xu M."/>
            <person name="Jiang T."/>
        </authorList>
    </citation>
    <scope>NUCLEOTIDE SEQUENCE [LARGE SCALE GENOMIC DNA]</scope>
    <source>
        <strain evidence="2 3">SD</strain>
    </source>
</reference>
<feature type="region of interest" description="Disordered" evidence="1">
    <location>
        <begin position="136"/>
        <end position="155"/>
    </location>
</feature>
<sequence>MPVRATKRGDERTPIDLDCDVLICGASFAGLAAARELAGTVKDDGSPLRVVVLDRYEIGERATSACAAPLPWIEGLGLGAAVRQVFPEIVLRTRRKRFAWTLPQPFCTFDYQLLCRLLAEQGDFVFETAKIEGRVGPDGELTGADAPGGARPPASEDVITIRTDRGEVRAPLVVDALGWRRVLAPAEEDNIQPPEAYLSRGLEVHPHGSSGELELFLDPTYVPAGYSWVFPADHEVRVGVGSFDPKYHVKDPTLRLAADLDWDPVRFQGNWIPHKLRPATGGGIFFAGDSAGHCLPLSAEGIRPALYFGLALGRELRLVAEGRQTREQALRRYAALSAEKAAAYAWLLRFQRLTGWLVPRTRAVTGAVTLCSPQAINARAWSMYLGAFPPSFIGAPPGGAPDRPADAGDDAAPALPAAA</sequence>
<evidence type="ECO:0000313" key="2">
    <source>
        <dbReference type="EMBL" id="MDX8150588.1"/>
    </source>
</evidence>
<dbReference type="SUPFAM" id="SSF51905">
    <property type="entry name" value="FAD/NAD(P)-binding domain"/>
    <property type="match status" value="1"/>
</dbReference>
<dbReference type="EMBL" id="JAXAVX010000001">
    <property type="protein sequence ID" value="MDX8150588.1"/>
    <property type="molecule type" value="Genomic_DNA"/>
</dbReference>
<comment type="caution">
    <text evidence="2">The sequence shown here is derived from an EMBL/GenBank/DDBJ whole genome shotgun (WGS) entry which is preliminary data.</text>
</comment>
<evidence type="ECO:0000256" key="1">
    <source>
        <dbReference type="SAM" id="MobiDB-lite"/>
    </source>
</evidence>
<dbReference type="InterPro" id="IPR036188">
    <property type="entry name" value="FAD/NAD-bd_sf"/>
</dbReference>
<dbReference type="PANTHER" id="PTHR42685">
    <property type="entry name" value="GERANYLGERANYL DIPHOSPHATE REDUCTASE"/>
    <property type="match status" value="1"/>
</dbReference>
<dbReference type="PANTHER" id="PTHR42685:SF22">
    <property type="entry name" value="CONDITIONED MEDIUM FACTOR RECEPTOR 1"/>
    <property type="match status" value="1"/>
</dbReference>
<name>A0ABU4VI51_9ACTN</name>
<keyword evidence="3" id="KW-1185">Reference proteome</keyword>
<feature type="compositionally biased region" description="Low complexity" evidence="1">
    <location>
        <begin position="143"/>
        <end position="153"/>
    </location>
</feature>
<proteinExistence type="predicted"/>
<dbReference type="RefSeq" id="WP_319952733.1">
    <property type="nucleotide sequence ID" value="NZ_JAXAVX010000001.1"/>
</dbReference>
<evidence type="ECO:0000313" key="3">
    <source>
        <dbReference type="Proteomes" id="UP001277761"/>
    </source>
</evidence>
<gene>
    <name evidence="2" type="ORF">SK069_03200</name>
</gene>
<feature type="compositionally biased region" description="Low complexity" evidence="1">
    <location>
        <begin position="410"/>
        <end position="419"/>
    </location>
</feature>